<feature type="region of interest" description="Disordered" evidence="2">
    <location>
        <begin position="229"/>
        <end position="254"/>
    </location>
</feature>
<feature type="coiled-coil region" evidence="1">
    <location>
        <begin position="144"/>
        <end position="178"/>
    </location>
</feature>
<gene>
    <name evidence="3" type="ORF">LSAA_14354</name>
</gene>
<organism evidence="3 4">
    <name type="scientific">Lepeophtheirus salmonis</name>
    <name type="common">Salmon louse</name>
    <name type="synonym">Caligus salmonis</name>
    <dbReference type="NCBI Taxonomy" id="72036"/>
    <lineage>
        <taxon>Eukaryota</taxon>
        <taxon>Metazoa</taxon>
        <taxon>Ecdysozoa</taxon>
        <taxon>Arthropoda</taxon>
        <taxon>Crustacea</taxon>
        <taxon>Multicrustacea</taxon>
        <taxon>Hexanauplia</taxon>
        <taxon>Copepoda</taxon>
        <taxon>Siphonostomatoida</taxon>
        <taxon>Caligidae</taxon>
        <taxon>Lepeophtheirus</taxon>
    </lineage>
</organism>
<evidence type="ECO:0000256" key="2">
    <source>
        <dbReference type="SAM" id="MobiDB-lite"/>
    </source>
</evidence>
<proteinExistence type="predicted"/>
<name>A0A7R8D3L8_LEPSM</name>
<evidence type="ECO:0000313" key="3">
    <source>
        <dbReference type="EMBL" id="CAF3015258.1"/>
    </source>
</evidence>
<keyword evidence="4" id="KW-1185">Reference proteome</keyword>
<dbReference type="OrthoDB" id="3176171at2759"/>
<sequence length="282" mass="32759">MMILRFVDLKSANSELSSKITSLSSQIKLLMYEKEKINEDLVRLTESNENVLQTKQQEILELKETINSILKDHRKEIEDTHNEYKEKMKSYLHDGVSVNEEIASLQNLVKSKENGTALLSDQVNLKKEAITCLENKLSQESVALSEILNNNNKLILEIEELKKLNRQLENNILEVSESQTSTQVESTFKDKEIDILRKDVIFFSKKSNTYKEELRKVRNENMDTTIYNNESKLKKRNETRAERQSEVMHSIENTSSQVSSGGIVEELCLNIKEYEINRLKRN</sequence>
<dbReference type="Proteomes" id="UP000675881">
    <property type="component" value="Chromosome 8"/>
</dbReference>
<feature type="coiled-coil region" evidence="1">
    <location>
        <begin position="34"/>
        <end position="94"/>
    </location>
</feature>
<evidence type="ECO:0000313" key="4">
    <source>
        <dbReference type="Proteomes" id="UP000675881"/>
    </source>
</evidence>
<dbReference type="AlphaFoldDB" id="A0A7R8D3L8"/>
<evidence type="ECO:0000256" key="1">
    <source>
        <dbReference type="SAM" id="Coils"/>
    </source>
</evidence>
<reference evidence="3" key="1">
    <citation type="submission" date="2021-02" db="EMBL/GenBank/DDBJ databases">
        <authorList>
            <person name="Bekaert M."/>
        </authorList>
    </citation>
    <scope>NUCLEOTIDE SEQUENCE</scope>
    <source>
        <strain evidence="3">IoA-00</strain>
    </source>
</reference>
<keyword evidence="1" id="KW-0175">Coiled coil</keyword>
<accession>A0A7R8D3L8</accession>
<dbReference type="EMBL" id="HG994587">
    <property type="protein sequence ID" value="CAF3015258.1"/>
    <property type="molecule type" value="Genomic_DNA"/>
</dbReference>
<feature type="compositionally biased region" description="Basic and acidic residues" evidence="2">
    <location>
        <begin position="236"/>
        <end position="246"/>
    </location>
</feature>
<protein>
    <submittedName>
        <fullName evidence="3">(salmon louse) hypothetical protein</fullName>
    </submittedName>
</protein>